<evidence type="ECO:0000256" key="3">
    <source>
        <dbReference type="SAM" id="Phobius"/>
    </source>
</evidence>
<name>A0A919YK23_9BACL</name>
<gene>
    <name evidence="4" type="ORF">J40TS1_02770</name>
</gene>
<evidence type="ECO:0000256" key="2">
    <source>
        <dbReference type="PIRNR" id="PIRNR016661"/>
    </source>
</evidence>
<feature type="transmembrane region" description="Helical" evidence="3">
    <location>
        <begin position="55"/>
        <end position="74"/>
    </location>
</feature>
<dbReference type="PANTHER" id="PTHR34295">
    <property type="entry name" value="BIOTIN TRANSPORTER BIOY"/>
    <property type="match status" value="1"/>
</dbReference>
<dbReference type="InterPro" id="IPR003784">
    <property type="entry name" value="BioY"/>
</dbReference>
<keyword evidence="3" id="KW-0812">Transmembrane</keyword>
<evidence type="ECO:0000256" key="1">
    <source>
        <dbReference type="ARBA" id="ARBA00010692"/>
    </source>
</evidence>
<accession>A0A919YK23</accession>
<keyword evidence="2" id="KW-1003">Cell membrane</keyword>
<proteinExistence type="inferred from homology"/>
<evidence type="ECO:0000313" key="4">
    <source>
        <dbReference type="EMBL" id="GIP14635.1"/>
    </source>
</evidence>
<feature type="transmembrane region" description="Helical" evidence="3">
    <location>
        <begin position="9"/>
        <end position="27"/>
    </location>
</feature>
<dbReference type="Proteomes" id="UP000683139">
    <property type="component" value="Unassembled WGS sequence"/>
</dbReference>
<reference evidence="4" key="1">
    <citation type="submission" date="2021-03" db="EMBL/GenBank/DDBJ databases">
        <title>Antimicrobial resistance genes in bacteria isolated from Japanese honey, and their potential for conferring macrolide and lincosamide resistance in the American foulbrood pathogen Paenibacillus larvae.</title>
        <authorList>
            <person name="Okamoto M."/>
            <person name="Kumagai M."/>
            <person name="Kanamori H."/>
            <person name="Takamatsu D."/>
        </authorList>
    </citation>
    <scope>NUCLEOTIDE SEQUENCE</scope>
    <source>
        <strain evidence="4">J40TS1</strain>
    </source>
</reference>
<organism evidence="4 5">
    <name type="scientific">Paenibacillus montaniterrae</name>
    <dbReference type="NCBI Taxonomy" id="429341"/>
    <lineage>
        <taxon>Bacteria</taxon>
        <taxon>Bacillati</taxon>
        <taxon>Bacillota</taxon>
        <taxon>Bacilli</taxon>
        <taxon>Bacillales</taxon>
        <taxon>Paenibacillaceae</taxon>
        <taxon>Paenibacillus</taxon>
    </lineage>
</organism>
<feature type="transmembrane region" description="Helical" evidence="3">
    <location>
        <begin position="33"/>
        <end position="50"/>
    </location>
</feature>
<comment type="caution">
    <text evidence="4">The sequence shown here is derived from an EMBL/GenBank/DDBJ whole genome shotgun (WGS) entry which is preliminary data.</text>
</comment>
<feature type="transmembrane region" description="Helical" evidence="3">
    <location>
        <begin position="119"/>
        <end position="143"/>
    </location>
</feature>
<dbReference type="AlphaFoldDB" id="A0A919YK23"/>
<dbReference type="GO" id="GO:0005886">
    <property type="term" value="C:plasma membrane"/>
    <property type="evidence" value="ECO:0007669"/>
    <property type="project" value="UniProtKB-SubCell"/>
</dbReference>
<protein>
    <recommendedName>
        <fullName evidence="2">Biotin transporter</fullName>
    </recommendedName>
</protein>
<comment type="subcellular location">
    <subcellularLocation>
        <location evidence="2">Cell membrane</location>
        <topology evidence="2">Multi-pass membrane protein</topology>
    </subcellularLocation>
</comment>
<sequence length="203" mass="21935">MKAIPIRTLVYTALCSAIFIVFSAIQLKFAFSPVPITLQTMAVIIAGMLLKPRAAFLSIAIVVVLGLLGLPVFGGKSGIAHIMGPTGGFILYFPFGAMLISLCIQALEAKLPQRSLKKHAMYLLVFLALSSWLAYVVGVPWFMASLGNVSLAKALALACYPYVTGDVLKSVLALLIFFALHKPIMQLRGQQASRRKPASELHM</sequence>
<keyword evidence="2" id="KW-0813">Transport</keyword>
<dbReference type="PANTHER" id="PTHR34295:SF1">
    <property type="entry name" value="BIOTIN TRANSPORTER BIOY"/>
    <property type="match status" value="1"/>
</dbReference>
<dbReference type="Gene3D" id="1.10.1760.20">
    <property type="match status" value="1"/>
</dbReference>
<dbReference type="EMBL" id="BOSE01000001">
    <property type="protein sequence ID" value="GIP14635.1"/>
    <property type="molecule type" value="Genomic_DNA"/>
</dbReference>
<comment type="similarity">
    <text evidence="1 2">Belongs to the BioY family.</text>
</comment>
<feature type="transmembrane region" description="Helical" evidence="3">
    <location>
        <begin position="86"/>
        <end position="107"/>
    </location>
</feature>
<dbReference type="PIRSF" id="PIRSF016661">
    <property type="entry name" value="BioY"/>
    <property type="match status" value="1"/>
</dbReference>
<dbReference type="GO" id="GO:0015225">
    <property type="term" value="F:biotin transmembrane transporter activity"/>
    <property type="evidence" value="ECO:0007669"/>
    <property type="project" value="UniProtKB-UniRule"/>
</dbReference>
<dbReference type="Pfam" id="PF02632">
    <property type="entry name" value="BioY"/>
    <property type="match status" value="1"/>
</dbReference>
<feature type="transmembrane region" description="Helical" evidence="3">
    <location>
        <begin position="155"/>
        <end position="180"/>
    </location>
</feature>
<dbReference type="RefSeq" id="WP_213512848.1">
    <property type="nucleotide sequence ID" value="NZ_BOSE01000001.1"/>
</dbReference>
<keyword evidence="5" id="KW-1185">Reference proteome</keyword>
<evidence type="ECO:0000313" key="5">
    <source>
        <dbReference type="Proteomes" id="UP000683139"/>
    </source>
</evidence>
<keyword evidence="2 3" id="KW-0472">Membrane</keyword>
<keyword evidence="3" id="KW-1133">Transmembrane helix</keyword>